<evidence type="ECO:0000256" key="1">
    <source>
        <dbReference type="SAM" id="MobiDB-lite"/>
    </source>
</evidence>
<dbReference type="PANTHER" id="PTHR46535:SF1">
    <property type="entry name" value="NEDD4-BINDING PROTEIN 2"/>
    <property type="match status" value="1"/>
</dbReference>
<dbReference type="InterPro" id="IPR052772">
    <property type="entry name" value="Endo/PolyKinase_Domain-Protein"/>
</dbReference>
<dbReference type="AlphaFoldDB" id="A0A8K0L807"/>
<dbReference type="SMART" id="SM00463">
    <property type="entry name" value="SMR"/>
    <property type="match status" value="1"/>
</dbReference>
<evidence type="ECO:0000259" key="2">
    <source>
        <dbReference type="PROSITE" id="PS50828"/>
    </source>
</evidence>
<evidence type="ECO:0000313" key="3">
    <source>
        <dbReference type="EMBL" id="KAG8630892.1"/>
    </source>
</evidence>
<sequence>MDDPISRLEAEYCPPIDTSVLLAILSDYDLTDQNSLTEARATLDAIKADAEVEQAATDFDDSGLNGTGLNGDHATSSSRERSEDTDITSLSNGMSDLSTSSTAVLPNDFTEDEQSMQALDAATKSLVLQDLFPTIGAHKIEHVLKKCDSNWHRALDELLNISFFSDPDSQNGDIIPNKGIEAFSEDQIAKRGRKKKRKGVNQRVLLDERRTSSLPSSPVSIVNGNPWKSTSGDVEFLVRHTKLSTATVQSAYSANNASVPRTITHLLDDMVGSASKVTSSNTTIKENALELGRDFPTISPAYLTALIQLTHPSTASAHALADALVSKPLIKSSGPIIPQYKALSLSDDESFTPTSSPRPLAGSSRLNVLSQRDAHRLLSSQAAAAYRKSRSNHFYGGAAAYYASEARDAASSAAAATSAAADVQVAAQSSPDQLDLHGTVVADAVRIAKREAAAWWAGLGEARLNGRRGATERDMGFRIVVGLGRHSEGGKSRIGPAVHKALVAGGWRVEQGSGVLTVRGKARA</sequence>
<accession>A0A8K0L807</accession>
<dbReference type="GO" id="GO:0004519">
    <property type="term" value="F:endonuclease activity"/>
    <property type="evidence" value="ECO:0007669"/>
    <property type="project" value="TreeGrafter"/>
</dbReference>
<name>A0A8K0L807_9PEZI</name>
<dbReference type="SUPFAM" id="SSF160443">
    <property type="entry name" value="SMR domain-like"/>
    <property type="match status" value="1"/>
</dbReference>
<dbReference type="PROSITE" id="PS50828">
    <property type="entry name" value="SMR"/>
    <property type="match status" value="1"/>
</dbReference>
<dbReference type="Pfam" id="PF26286">
    <property type="entry name" value="UBA_10"/>
    <property type="match status" value="1"/>
</dbReference>
<feature type="compositionally biased region" description="Polar residues" evidence="1">
    <location>
        <begin position="87"/>
        <end position="102"/>
    </location>
</feature>
<dbReference type="InterPro" id="IPR058864">
    <property type="entry name" value="UBA_10"/>
</dbReference>
<dbReference type="Proteomes" id="UP000809789">
    <property type="component" value="Unassembled WGS sequence"/>
</dbReference>
<feature type="domain" description="Smr" evidence="2">
    <location>
        <begin position="434"/>
        <end position="521"/>
    </location>
</feature>
<dbReference type="GO" id="GO:0005634">
    <property type="term" value="C:nucleus"/>
    <property type="evidence" value="ECO:0007669"/>
    <property type="project" value="TreeGrafter"/>
</dbReference>
<dbReference type="PANTHER" id="PTHR46535">
    <property type="entry name" value="NEDD4-BINDING PROTEIN 2"/>
    <property type="match status" value="1"/>
</dbReference>
<organism evidence="3 4">
    <name type="scientific">Elsinoe batatas</name>
    <dbReference type="NCBI Taxonomy" id="2601811"/>
    <lineage>
        <taxon>Eukaryota</taxon>
        <taxon>Fungi</taxon>
        <taxon>Dikarya</taxon>
        <taxon>Ascomycota</taxon>
        <taxon>Pezizomycotina</taxon>
        <taxon>Dothideomycetes</taxon>
        <taxon>Dothideomycetidae</taxon>
        <taxon>Myriangiales</taxon>
        <taxon>Elsinoaceae</taxon>
        <taxon>Elsinoe</taxon>
    </lineage>
</organism>
<proteinExistence type="predicted"/>
<evidence type="ECO:0000313" key="4">
    <source>
        <dbReference type="Proteomes" id="UP000809789"/>
    </source>
</evidence>
<dbReference type="EMBL" id="JAESVG020000001">
    <property type="protein sequence ID" value="KAG8630892.1"/>
    <property type="molecule type" value="Genomic_DNA"/>
</dbReference>
<dbReference type="InterPro" id="IPR009060">
    <property type="entry name" value="UBA-like_sf"/>
</dbReference>
<keyword evidence="4" id="KW-1185">Reference proteome</keyword>
<gene>
    <name evidence="3" type="ORF">KVT40_000032</name>
</gene>
<dbReference type="OrthoDB" id="443981at2759"/>
<dbReference type="CDD" id="cd14279">
    <property type="entry name" value="CUE"/>
    <property type="match status" value="1"/>
</dbReference>
<dbReference type="Gene3D" id="3.30.1370.110">
    <property type="match status" value="1"/>
</dbReference>
<reference evidence="3" key="1">
    <citation type="submission" date="2021-07" db="EMBL/GenBank/DDBJ databases">
        <title>Elsinoe batatas strain:CRI-CJ2 Genome sequencing and assembly.</title>
        <authorList>
            <person name="Huang L."/>
        </authorList>
    </citation>
    <scope>NUCLEOTIDE SEQUENCE</scope>
    <source>
        <strain evidence="3">CRI-CJ2</strain>
    </source>
</reference>
<dbReference type="InterPro" id="IPR002625">
    <property type="entry name" value="Smr_dom"/>
</dbReference>
<feature type="region of interest" description="Disordered" evidence="1">
    <location>
        <begin position="57"/>
        <end position="102"/>
    </location>
</feature>
<dbReference type="InterPro" id="IPR036063">
    <property type="entry name" value="Smr_dom_sf"/>
</dbReference>
<protein>
    <recommendedName>
        <fullName evidence="2">Smr domain-containing protein</fullName>
    </recommendedName>
</protein>
<comment type="caution">
    <text evidence="3">The sequence shown here is derived from an EMBL/GenBank/DDBJ whole genome shotgun (WGS) entry which is preliminary data.</text>
</comment>
<dbReference type="SUPFAM" id="SSF46934">
    <property type="entry name" value="UBA-like"/>
    <property type="match status" value="1"/>
</dbReference>